<name>A0A081KG32_9GAMM</name>
<feature type="transmembrane region" description="Helical" evidence="6">
    <location>
        <begin position="352"/>
        <end position="372"/>
    </location>
</feature>
<dbReference type="PANTHER" id="PTHR10010">
    <property type="entry name" value="SOLUTE CARRIER FAMILY 34 SODIUM PHOSPHATE , MEMBER 2-RELATED"/>
    <property type="match status" value="1"/>
</dbReference>
<sequence length="374" mass="39797">MTTRHYGRIWLRVVLWIYALLVAVSVIGSGFKMAVGGSEAAAQLFSFANNAIMALLAGTLATALVQSSSTVTSVIVGLVAGGLPVHMAIPMIMGANIGTTITNTIVSLGHIRCHKEFKQAFAASTVHDFFNWLAVLILLPLELFTGFLSKLSASVAGMLVGGQNVSMKGMNFIEPLTSPAEDIIKGFVSVLPDSTLSGIAMIAIGIVLIFFSVVRLGKLLKKVMVGKAKDALHKSIGRGPISGILSGMTMTVMVQSSSTTTSLMVPMVANGLFTVRQMYPFTLGANIGTTITALLAATAITGPAALPALTIAMVHFFFNFCAVVLIYGIKWLREIPLFMADKLSDLAVKNRMYAFAYLFIAFFILPGIIIFMTA</sequence>
<keyword evidence="8" id="KW-1185">Reference proteome</keyword>
<gene>
    <name evidence="7" type="ORF">GV64_22475</name>
</gene>
<evidence type="ECO:0000313" key="8">
    <source>
        <dbReference type="Proteomes" id="UP000027997"/>
    </source>
</evidence>
<dbReference type="EMBL" id="JOJP01000001">
    <property type="protein sequence ID" value="KEI73108.1"/>
    <property type="molecule type" value="Genomic_DNA"/>
</dbReference>
<comment type="caution">
    <text evidence="7">The sequence shown here is derived from an EMBL/GenBank/DDBJ whole genome shotgun (WGS) entry which is preliminary data.</text>
</comment>
<dbReference type="GO" id="GO:0044341">
    <property type="term" value="P:sodium-dependent phosphate transport"/>
    <property type="evidence" value="ECO:0007669"/>
    <property type="project" value="InterPro"/>
</dbReference>
<proteinExistence type="predicted"/>
<comment type="subcellular location">
    <subcellularLocation>
        <location evidence="1">Cell membrane</location>
        <topology evidence="1">Multi-pass membrane protein</topology>
    </subcellularLocation>
</comment>
<evidence type="ECO:0000313" key="7">
    <source>
        <dbReference type="EMBL" id="KEI73108.1"/>
    </source>
</evidence>
<dbReference type="NCBIfam" id="NF037997">
    <property type="entry name" value="Na_Pi_symport"/>
    <property type="match status" value="1"/>
</dbReference>
<dbReference type="GO" id="GO:0005436">
    <property type="term" value="F:sodium:phosphate symporter activity"/>
    <property type="evidence" value="ECO:0007669"/>
    <property type="project" value="InterPro"/>
</dbReference>
<protein>
    <submittedName>
        <fullName evidence="7">Sodium:phosphate symporter</fullName>
    </submittedName>
</protein>
<feature type="transmembrane region" description="Helical" evidence="6">
    <location>
        <begin position="15"/>
        <end position="35"/>
    </location>
</feature>
<dbReference type="InterPro" id="IPR003841">
    <property type="entry name" value="Na/Pi_transpt"/>
</dbReference>
<dbReference type="PANTHER" id="PTHR10010:SF46">
    <property type="entry name" value="SODIUM-DEPENDENT PHOSPHATE TRANSPORT PROTEIN 2B"/>
    <property type="match status" value="1"/>
</dbReference>
<keyword evidence="2" id="KW-1003">Cell membrane</keyword>
<dbReference type="eggNOG" id="COG1283">
    <property type="taxonomic scope" value="Bacteria"/>
</dbReference>
<dbReference type="Pfam" id="PF02690">
    <property type="entry name" value="Na_Pi_cotrans"/>
    <property type="match status" value="2"/>
</dbReference>
<evidence type="ECO:0000256" key="1">
    <source>
        <dbReference type="ARBA" id="ARBA00004651"/>
    </source>
</evidence>
<feature type="transmembrane region" description="Helical" evidence="6">
    <location>
        <begin position="278"/>
        <end position="297"/>
    </location>
</feature>
<reference evidence="7 8" key="1">
    <citation type="submission" date="2014-06" db="EMBL/GenBank/DDBJ databases">
        <title>Whole Genome Sequences of Three Symbiotic Endozoicomonas Bacteria.</title>
        <authorList>
            <person name="Neave M.J."/>
            <person name="Apprill A."/>
            <person name="Voolstra C.R."/>
        </authorList>
    </citation>
    <scope>NUCLEOTIDE SEQUENCE [LARGE SCALE GENOMIC DNA]</scope>
    <source>
        <strain evidence="7 8">DSM 22380</strain>
    </source>
</reference>
<evidence type="ECO:0000256" key="3">
    <source>
        <dbReference type="ARBA" id="ARBA00022692"/>
    </source>
</evidence>
<dbReference type="Proteomes" id="UP000027997">
    <property type="component" value="Unassembled WGS sequence"/>
</dbReference>
<dbReference type="GO" id="GO:0005886">
    <property type="term" value="C:plasma membrane"/>
    <property type="evidence" value="ECO:0007669"/>
    <property type="project" value="UniProtKB-SubCell"/>
</dbReference>
<keyword evidence="4 6" id="KW-1133">Transmembrane helix</keyword>
<feature type="transmembrane region" description="Helical" evidence="6">
    <location>
        <begin position="195"/>
        <end position="214"/>
    </location>
</feature>
<feature type="transmembrane region" description="Helical" evidence="6">
    <location>
        <begin position="85"/>
        <end position="108"/>
    </location>
</feature>
<feature type="transmembrane region" description="Helical" evidence="6">
    <location>
        <begin position="309"/>
        <end position="332"/>
    </location>
</feature>
<accession>A0A081KG32</accession>
<evidence type="ECO:0000256" key="2">
    <source>
        <dbReference type="ARBA" id="ARBA00022475"/>
    </source>
</evidence>
<keyword evidence="3 6" id="KW-0812">Transmembrane</keyword>
<dbReference type="AlphaFoldDB" id="A0A081KG32"/>
<evidence type="ECO:0000256" key="5">
    <source>
        <dbReference type="ARBA" id="ARBA00023136"/>
    </source>
</evidence>
<evidence type="ECO:0000256" key="6">
    <source>
        <dbReference type="SAM" id="Phobius"/>
    </source>
</evidence>
<evidence type="ECO:0000256" key="4">
    <source>
        <dbReference type="ARBA" id="ARBA00022989"/>
    </source>
</evidence>
<organism evidence="7 8">
    <name type="scientific">Endozoicomonas elysicola</name>
    <dbReference type="NCBI Taxonomy" id="305900"/>
    <lineage>
        <taxon>Bacteria</taxon>
        <taxon>Pseudomonadati</taxon>
        <taxon>Pseudomonadota</taxon>
        <taxon>Gammaproteobacteria</taxon>
        <taxon>Oceanospirillales</taxon>
        <taxon>Endozoicomonadaceae</taxon>
        <taxon>Endozoicomonas</taxon>
    </lineage>
</organism>
<keyword evidence="5 6" id="KW-0472">Membrane</keyword>
<feature type="transmembrane region" description="Helical" evidence="6">
    <location>
        <begin position="129"/>
        <end position="149"/>
    </location>
</feature>